<dbReference type="Gene3D" id="1.10.30.50">
    <property type="match status" value="1"/>
</dbReference>
<dbReference type="GO" id="GO:0004519">
    <property type="term" value="F:endonuclease activity"/>
    <property type="evidence" value="ECO:0007669"/>
    <property type="project" value="UniProtKB-KW"/>
</dbReference>
<evidence type="ECO:0000313" key="3">
    <source>
        <dbReference type="Proteomes" id="UP001165269"/>
    </source>
</evidence>
<protein>
    <submittedName>
        <fullName evidence="2">HNH endonuclease</fullName>
    </submittedName>
</protein>
<dbReference type="RefSeq" id="WP_242778752.1">
    <property type="nucleotide sequence ID" value="NZ_JALDAY010000024.1"/>
</dbReference>
<dbReference type="SMART" id="SM00507">
    <property type="entry name" value="HNHc"/>
    <property type="match status" value="1"/>
</dbReference>
<comment type="caution">
    <text evidence="2">The sequence shown here is derived from an EMBL/GenBank/DDBJ whole genome shotgun (WGS) entry which is preliminary data.</text>
</comment>
<keyword evidence="2" id="KW-0255">Endonuclease</keyword>
<reference evidence="2" key="1">
    <citation type="submission" date="2022-03" db="EMBL/GenBank/DDBJ databases">
        <title>Streptomyces 7R015 and 7R016 isolated from Barleria lupulina in Thailand.</title>
        <authorList>
            <person name="Kanchanasin P."/>
            <person name="Phongsopitanun W."/>
            <person name="Tanasupawat S."/>
        </authorList>
    </citation>
    <scope>NUCLEOTIDE SEQUENCE</scope>
    <source>
        <strain evidence="2">7R015</strain>
    </source>
</reference>
<dbReference type="InterPro" id="IPR052892">
    <property type="entry name" value="NA-targeting_endonuclease"/>
</dbReference>
<dbReference type="Pfam" id="PF01844">
    <property type="entry name" value="HNH"/>
    <property type="match status" value="1"/>
</dbReference>
<dbReference type="InterPro" id="IPR002711">
    <property type="entry name" value="HNH"/>
</dbReference>
<gene>
    <name evidence="2" type="ORF">MQP27_49460</name>
</gene>
<organism evidence="2 3">
    <name type="scientific">Streptomyces cylindrosporus</name>
    <dbReference type="NCBI Taxonomy" id="2927583"/>
    <lineage>
        <taxon>Bacteria</taxon>
        <taxon>Bacillati</taxon>
        <taxon>Actinomycetota</taxon>
        <taxon>Actinomycetes</taxon>
        <taxon>Kitasatosporales</taxon>
        <taxon>Streptomycetaceae</taxon>
        <taxon>Streptomyces</taxon>
    </lineage>
</organism>
<dbReference type="PANTHER" id="PTHR33877:SF2">
    <property type="entry name" value="OS07G0170200 PROTEIN"/>
    <property type="match status" value="1"/>
</dbReference>
<proteinExistence type="predicted"/>
<dbReference type="CDD" id="cd00085">
    <property type="entry name" value="HNHc"/>
    <property type="match status" value="1"/>
</dbReference>
<dbReference type="Proteomes" id="UP001165269">
    <property type="component" value="Unassembled WGS sequence"/>
</dbReference>
<dbReference type="EMBL" id="JALDAY010000024">
    <property type="protein sequence ID" value="MCI3279120.1"/>
    <property type="molecule type" value="Genomic_DNA"/>
</dbReference>
<dbReference type="InterPro" id="IPR003615">
    <property type="entry name" value="HNH_nuc"/>
</dbReference>
<keyword evidence="2" id="KW-0378">Hydrolase</keyword>
<accession>A0ABS9YPQ5</accession>
<sequence length="128" mass="14024">MPATTAIAMRCVPAPDAWYQAAGRSRKRICNRADKRSALARRHGKKCTYCGAKFRNFHQDATLDHVIPNRLVKNIGLRNLVLACEPCNQAKGDQIPAAFMPLLAVLVYRLTKLNAAPVERSVVPVGGA</sequence>
<feature type="domain" description="HNH nuclease" evidence="1">
    <location>
        <begin position="34"/>
        <end position="89"/>
    </location>
</feature>
<evidence type="ECO:0000313" key="2">
    <source>
        <dbReference type="EMBL" id="MCI3279120.1"/>
    </source>
</evidence>
<keyword evidence="2" id="KW-0540">Nuclease</keyword>
<name>A0ABS9YPQ5_9ACTN</name>
<evidence type="ECO:0000259" key="1">
    <source>
        <dbReference type="SMART" id="SM00507"/>
    </source>
</evidence>
<dbReference type="PANTHER" id="PTHR33877">
    <property type="entry name" value="SLL1193 PROTEIN"/>
    <property type="match status" value="1"/>
</dbReference>
<keyword evidence="3" id="KW-1185">Reference proteome</keyword>